<evidence type="ECO:0000313" key="2">
    <source>
        <dbReference type="Proteomes" id="UP001055879"/>
    </source>
</evidence>
<name>A0ACB9DKB7_ARCLA</name>
<gene>
    <name evidence="1" type="ORF">L6452_09365</name>
</gene>
<evidence type="ECO:0000313" key="1">
    <source>
        <dbReference type="EMBL" id="KAI3746923.1"/>
    </source>
</evidence>
<dbReference type="Proteomes" id="UP001055879">
    <property type="component" value="Linkage Group LG03"/>
</dbReference>
<sequence>MDREEAVNKVGSDETKVVVVQKEIKRTKTKKRKGSEQQQEEPHDEEQLNPQMITRKKQKLTQEGTSTTLKPKHLFSSSMAKNNCYAFATKTGTDMEKKNLVRLMRLNSKPTPSTVIEDLKYEILKAMDEQTALIKISMVKKSKNIMKKVDKLQREVELMKKERVQWAKYKEKKEMVSG</sequence>
<accession>A0ACB9DKB7</accession>
<organism evidence="1 2">
    <name type="scientific">Arctium lappa</name>
    <name type="common">Greater burdock</name>
    <name type="synonym">Lappa major</name>
    <dbReference type="NCBI Taxonomy" id="4217"/>
    <lineage>
        <taxon>Eukaryota</taxon>
        <taxon>Viridiplantae</taxon>
        <taxon>Streptophyta</taxon>
        <taxon>Embryophyta</taxon>
        <taxon>Tracheophyta</taxon>
        <taxon>Spermatophyta</taxon>
        <taxon>Magnoliopsida</taxon>
        <taxon>eudicotyledons</taxon>
        <taxon>Gunneridae</taxon>
        <taxon>Pentapetalae</taxon>
        <taxon>asterids</taxon>
        <taxon>campanulids</taxon>
        <taxon>Asterales</taxon>
        <taxon>Asteraceae</taxon>
        <taxon>Carduoideae</taxon>
        <taxon>Cardueae</taxon>
        <taxon>Arctiinae</taxon>
        <taxon>Arctium</taxon>
    </lineage>
</organism>
<proteinExistence type="predicted"/>
<comment type="caution">
    <text evidence="1">The sequence shown here is derived from an EMBL/GenBank/DDBJ whole genome shotgun (WGS) entry which is preliminary data.</text>
</comment>
<reference evidence="2" key="1">
    <citation type="journal article" date="2022" name="Mol. Ecol. Resour.">
        <title>The genomes of chicory, endive, great burdock and yacon provide insights into Asteraceae palaeo-polyploidization history and plant inulin production.</title>
        <authorList>
            <person name="Fan W."/>
            <person name="Wang S."/>
            <person name="Wang H."/>
            <person name="Wang A."/>
            <person name="Jiang F."/>
            <person name="Liu H."/>
            <person name="Zhao H."/>
            <person name="Xu D."/>
            <person name="Zhang Y."/>
        </authorList>
    </citation>
    <scope>NUCLEOTIDE SEQUENCE [LARGE SCALE GENOMIC DNA]</scope>
    <source>
        <strain evidence="2">cv. Niubang</strain>
    </source>
</reference>
<protein>
    <submittedName>
        <fullName evidence="1">Uncharacterized protein</fullName>
    </submittedName>
</protein>
<dbReference type="EMBL" id="CM042049">
    <property type="protein sequence ID" value="KAI3746923.1"/>
    <property type="molecule type" value="Genomic_DNA"/>
</dbReference>
<reference evidence="1 2" key="2">
    <citation type="journal article" date="2022" name="Mol. Ecol. Resour.">
        <title>The genomes of chicory, endive, great burdock and yacon provide insights into Asteraceae paleo-polyploidization history and plant inulin production.</title>
        <authorList>
            <person name="Fan W."/>
            <person name="Wang S."/>
            <person name="Wang H."/>
            <person name="Wang A."/>
            <person name="Jiang F."/>
            <person name="Liu H."/>
            <person name="Zhao H."/>
            <person name="Xu D."/>
            <person name="Zhang Y."/>
        </authorList>
    </citation>
    <scope>NUCLEOTIDE SEQUENCE [LARGE SCALE GENOMIC DNA]</scope>
    <source>
        <strain evidence="2">cv. Niubang</strain>
    </source>
</reference>
<keyword evidence="2" id="KW-1185">Reference proteome</keyword>